<gene>
    <name evidence="2" type="ORF">HRQ87_16535</name>
</gene>
<evidence type="ECO:0000259" key="1">
    <source>
        <dbReference type="Pfam" id="PF12680"/>
    </source>
</evidence>
<feature type="domain" description="SnoaL-like" evidence="1">
    <location>
        <begin position="8"/>
        <end position="109"/>
    </location>
</feature>
<proteinExistence type="predicted"/>
<dbReference type="Gene3D" id="3.10.450.50">
    <property type="match status" value="1"/>
</dbReference>
<dbReference type="SUPFAM" id="SSF54427">
    <property type="entry name" value="NTF2-like"/>
    <property type="match status" value="1"/>
</dbReference>
<dbReference type="RefSeq" id="WP_174139552.1">
    <property type="nucleotide sequence ID" value="NZ_JABUFE010000012.1"/>
</dbReference>
<reference evidence="2 3" key="1">
    <citation type="submission" date="2020-06" db="EMBL/GenBank/DDBJ databases">
        <title>Sulfitobacter algicola sp. nov., isolated from green algae.</title>
        <authorList>
            <person name="Wang C."/>
        </authorList>
    </citation>
    <scope>NUCLEOTIDE SEQUENCE [LARGE SCALE GENOMIC DNA]</scope>
    <source>
        <strain evidence="2 3">1151</strain>
    </source>
</reference>
<dbReference type="InterPro" id="IPR037401">
    <property type="entry name" value="SnoaL-like"/>
</dbReference>
<sequence length="141" mass="15724">MQHFALLEDWYQRVWINADIDAIDELFHPTAAAEGLVNDMAMTAEEFKGLVPAFARLVEVTDVKFHQYFESDDWLAAAMTITAQSKQDGKTISADAQVMIKVANGKIVEAYNQFDMLSCFEQLGFLPEDSFLLSLSGHGIG</sequence>
<dbReference type="Proteomes" id="UP000777935">
    <property type="component" value="Unassembled WGS sequence"/>
</dbReference>
<evidence type="ECO:0000313" key="3">
    <source>
        <dbReference type="Proteomes" id="UP000777935"/>
    </source>
</evidence>
<dbReference type="Pfam" id="PF12680">
    <property type="entry name" value="SnoaL_2"/>
    <property type="match status" value="1"/>
</dbReference>
<evidence type="ECO:0000313" key="2">
    <source>
        <dbReference type="EMBL" id="NSX56399.1"/>
    </source>
</evidence>
<protein>
    <submittedName>
        <fullName evidence="2">Nuclear transport factor 2 family protein</fullName>
    </submittedName>
</protein>
<comment type="caution">
    <text evidence="2">The sequence shown here is derived from an EMBL/GenBank/DDBJ whole genome shotgun (WGS) entry which is preliminary data.</text>
</comment>
<name>A0ABX2IU15_9RHOB</name>
<dbReference type="EMBL" id="JABUFE010000012">
    <property type="protein sequence ID" value="NSX56399.1"/>
    <property type="molecule type" value="Genomic_DNA"/>
</dbReference>
<dbReference type="InterPro" id="IPR032710">
    <property type="entry name" value="NTF2-like_dom_sf"/>
</dbReference>
<accession>A0ABX2IU15</accession>
<keyword evidence="3" id="KW-1185">Reference proteome</keyword>
<organism evidence="2 3">
    <name type="scientific">Parasulfitobacter algicola</name>
    <dbReference type="NCBI Taxonomy" id="2614809"/>
    <lineage>
        <taxon>Bacteria</taxon>
        <taxon>Pseudomonadati</taxon>
        <taxon>Pseudomonadota</taxon>
        <taxon>Alphaproteobacteria</taxon>
        <taxon>Rhodobacterales</taxon>
        <taxon>Roseobacteraceae</taxon>
        <taxon>Parasulfitobacter</taxon>
    </lineage>
</organism>